<dbReference type="InterPro" id="IPR036864">
    <property type="entry name" value="Zn2-C6_fun-type_DNA-bd_sf"/>
</dbReference>
<comment type="caution">
    <text evidence="9">The sequence shown here is derived from an EMBL/GenBank/DDBJ whole genome shotgun (WGS) entry which is preliminary data.</text>
</comment>
<feature type="compositionally biased region" description="Low complexity" evidence="7">
    <location>
        <begin position="716"/>
        <end position="726"/>
    </location>
</feature>
<dbReference type="PANTHER" id="PTHR47540:SF3">
    <property type="entry name" value="ZN(II)2CYS6 TRANSCRIPTION FACTOR (EUROFUNG)"/>
    <property type="match status" value="1"/>
</dbReference>
<accession>A0ABR3SKS4</accession>
<keyword evidence="3" id="KW-0805">Transcription regulation</keyword>
<feature type="domain" description="Zn(2)-C6 fungal-type" evidence="8">
    <location>
        <begin position="29"/>
        <end position="58"/>
    </location>
</feature>
<feature type="compositionally biased region" description="Polar residues" evidence="7">
    <location>
        <begin position="100"/>
        <end position="117"/>
    </location>
</feature>
<keyword evidence="6" id="KW-0539">Nucleus</keyword>
<dbReference type="Pfam" id="PF04082">
    <property type="entry name" value="Fungal_trans"/>
    <property type="match status" value="1"/>
</dbReference>
<feature type="region of interest" description="Disordered" evidence="7">
    <location>
        <begin position="182"/>
        <end position="216"/>
    </location>
</feature>
<proteinExistence type="predicted"/>
<feature type="region of interest" description="Disordered" evidence="7">
    <location>
        <begin position="1"/>
        <end position="26"/>
    </location>
</feature>
<evidence type="ECO:0000256" key="6">
    <source>
        <dbReference type="ARBA" id="ARBA00023242"/>
    </source>
</evidence>
<evidence type="ECO:0000256" key="1">
    <source>
        <dbReference type="ARBA" id="ARBA00004123"/>
    </source>
</evidence>
<feature type="compositionally biased region" description="Basic and acidic residues" evidence="7">
    <location>
        <begin position="84"/>
        <end position="98"/>
    </location>
</feature>
<evidence type="ECO:0000313" key="10">
    <source>
        <dbReference type="Proteomes" id="UP001521116"/>
    </source>
</evidence>
<keyword evidence="10" id="KW-1185">Reference proteome</keyword>
<dbReference type="Gene3D" id="4.10.240.10">
    <property type="entry name" value="Zn(2)-C6 fungal-type DNA-binding domain"/>
    <property type="match status" value="1"/>
</dbReference>
<evidence type="ECO:0000256" key="5">
    <source>
        <dbReference type="ARBA" id="ARBA00023163"/>
    </source>
</evidence>
<evidence type="ECO:0000256" key="2">
    <source>
        <dbReference type="ARBA" id="ARBA00022723"/>
    </source>
</evidence>
<evidence type="ECO:0000256" key="3">
    <source>
        <dbReference type="ARBA" id="ARBA00023015"/>
    </source>
</evidence>
<evidence type="ECO:0000256" key="4">
    <source>
        <dbReference type="ARBA" id="ARBA00023125"/>
    </source>
</evidence>
<dbReference type="CDD" id="cd12148">
    <property type="entry name" value="fungal_TF_MHR"/>
    <property type="match status" value="1"/>
</dbReference>
<dbReference type="SUPFAM" id="SSF57701">
    <property type="entry name" value="Zn2/Cys6 DNA-binding domain"/>
    <property type="match status" value="1"/>
</dbReference>
<organism evidence="9 10">
    <name type="scientific">Neofusicoccum ribis</name>
    <dbReference type="NCBI Taxonomy" id="45134"/>
    <lineage>
        <taxon>Eukaryota</taxon>
        <taxon>Fungi</taxon>
        <taxon>Dikarya</taxon>
        <taxon>Ascomycota</taxon>
        <taxon>Pezizomycotina</taxon>
        <taxon>Dothideomycetes</taxon>
        <taxon>Dothideomycetes incertae sedis</taxon>
        <taxon>Botryosphaeriales</taxon>
        <taxon>Botryosphaeriaceae</taxon>
        <taxon>Neofusicoccum</taxon>
    </lineage>
</organism>
<feature type="region of interest" description="Disordered" evidence="7">
    <location>
        <begin position="84"/>
        <end position="128"/>
    </location>
</feature>
<dbReference type="InterPro" id="IPR001138">
    <property type="entry name" value="Zn2Cys6_DnaBD"/>
</dbReference>
<dbReference type="SMART" id="SM00066">
    <property type="entry name" value="GAL4"/>
    <property type="match status" value="1"/>
</dbReference>
<dbReference type="EMBL" id="JAJVDC020000117">
    <property type="protein sequence ID" value="KAL1623621.1"/>
    <property type="molecule type" value="Genomic_DNA"/>
</dbReference>
<dbReference type="PROSITE" id="PS50048">
    <property type="entry name" value="ZN2_CY6_FUNGAL_2"/>
    <property type="match status" value="1"/>
</dbReference>
<dbReference type="CDD" id="cd00067">
    <property type="entry name" value="GAL4"/>
    <property type="match status" value="1"/>
</dbReference>
<evidence type="ECO:0000259" key="8">
    <source>
        <dbReference type="PROSITE" id="PS50048"/>
    </source>
</evidence>
<dbReference type="SMART" id="SM00906">
    <property type="entry name" value="Fungal_trans"/>
    <property type="match status" value="1"/>
</dbReference>
<evidence type="ECO:0000313" key="9">
    <source>
        <dbReference type="EMBL" id="KAL1623621.1"/>
    </source>
</evidence>
<dbReference type="PANTHER" id="PTHR47540">
    <property type="entry name" value="THIAMINE REPRESSIBLE GENES REGULATORY PROTEIN THI5"/>
    <property type="match status" value="1"/>
</dbReference>
<feature type="compositionally biased region" description="Basic and acidic residues" evidence="7">
    <location>
        <begin position="196"/>
        <end position="206"/>
    </location>
</feature>
<feature type="compositionally biased region" description="Pro residues" evidence="7">
    <location>
        <begin position="148"/>
        <end position="158"/>
    </location>
</feature>
<keyword evidence="2" id="KW-0479">Metal-binding</keyword>
<protein>
    <recommendedName>
        <fullName evidence="8">Zn(2)-C6 fungal-type domain-containing protein</fullName>
    </recommendedName>
</protein>
<feature type="region of interest" description="Disordered" evidence="7">
    <location>
        <begin position="738"/>
        <end position="764"/>
    </location>
</feature>
<feature type="region of interest" description="Disordered" evidence="7">
    <location>
        <begin position="700"/>
        <end position="726"/>
    </location>
</feature>
<gene>
    <name evidence="9" type="ORF">SLS56_008204</name>
</gene>
<feature type="compositionally biased region" description="Polar residues" evidence="7">
    <location>
        <begin position="7"/>
        <end position="18"/>
    </location>
</feature>
<keyword evidence="5" id="KW-0804">Transcription</keyword>
<feature type="region of interest" description="Disordered" evidence="7">
    <location>
        <begin position="143"/>
        <end position="167"/>
    </location>
</feature>
<comment type="subcellular location">
    <subcellularLocation>
        <location evidence="1">Nucleus</location>
    </subcellularLocation>
</comment>
<dbReference type="Pfam" id="PF00172">
    <property type="entry name" value="Zn_clus"/>
    <property type="match status" value="1"/>
</dbReference>
<reference evidence="9 10" key="1">
    <citation type="submission" date="2024-02" db="EMBL/GenBank/DDBJ databases">
        <title>De novo assembly and annotation of 12 fungi associated with fruit tree decline syndrome in Ontario, Canada.</title>
        <authorList>
            <person name="Sulman M."/>
            <person name="Ellouze W."/>
            <person name="Ilyukhin E."/>
        </authorList>
    </citation>
    <scope>NUCLEOTIDE SEQUENCE [LARGE SCALE GENOMIC DNA]</scope>
    <source>
        <strain evidence="9 10">M1-105</strain>
    </source>
</reference>
<dbReference type="PROSITE" id="PS00463">
    <property type="entry name" value="ZN2_CY6_FUNGAL_1"/>
    <property type="match status" value="1"/>
</dbReference>
<sequence length="802" mass="88868">MAAVSPLSASSSTTPQQQHPEKRRKITRACDACKAKKKRCTGTQPCPSCEKAAKPCQYLASYTRGRFTTPPSSRGLDALILAAESHDVNFGADRERRPSSARTSDANAPSPQLSRGPQSPEIAVQRHHSLSSAYAVPVQSPTQVFTQPQPPSYLPPLPTFQQPHPNGATIEHRRASLQPLQPASYQWRPPAVQDPTSKEPSRRPSPEPDGNFDGHYLGPSSSVAWLRRALRKLGQQRALKEKLLDGANHESPKDVTIFNYGDKDAPTASGSGLSLPAAKRTDYLLTRYFEFAAPTYRFLHRPTLESWLAAMHDPNSSLIPAKKAVVLVILAIATLYELSQIKDPELNIRRESEMYYREAQALISKETGPATLESVQARFALVHYLLSTARSNQAWFTFGTTVQLAMALGLHRRRSLGDKNESLINRECQRRLFWSMYTTDRYMSVMFGRPRWIQDDDISQEYPLSVNDEDLTATEIISPGQNDCLEDAAVFHSKLTRIVGRAAKEQYTMPSRTESERIASAAGHNKALREWKAELPAYLSGAIRPSSLIPIFRRQSTVLKLAYAHAVMLVNRPFLLNLTRYGYHSAPSNPATRESVDECLAAARTAIEMVLNYITEGQPFSSFWFTQYVAFNALAITYLYLLQSRRQGIDILYQHRDLLTLADTCQQYLADVTEANAPSMRYSIILEELREELSRQVLSSADHPAADTLHPPPPTENGNGAAAAALSPRALPSDSAILLDGGAGGEVAQQQNHQQVDGDGSSVGDLQQLDWDLDFWPQLDSLPMSYSNWGESVAELGVVPSG</sequence>
<dbReference type="InterPro" id="IPR007219">
    <property type="entry name" value="XnlR_reg_dom"/>
</dbReference>
<evidence type="ECO:0000256" key="7">
    <source>
        <dbReference type="SAM" id="MobiDB-lite"/>
    </source>
</evidence>
<name>A0ABR3SKS4_9PEZI</name>
<dbReference type="InterPro" id="IPR051711">
    <property type="entry name" value="Stress_Response_Reg"/>
</dbReference>
<dbReference type="Proteomes" id="UP001521116">
    <property type="component" value="Unassembled WGS sequence"/>
</dbReference>
<keyword evidence="4" id="KW-0238">DNA-binding</keyword>